<evidence type="ECO:0000313" key="2">
    <source>
        <dbReference type="Proteomes" id="UP000000639"/>
    </source>
</evidence>
<accession>A1SYQ8</accession>
<dbReference type="HOGENOM" id="CLU_2976064_0_0_6"/>
<reference evidence="1 2" key="1">
    <citation type="submission" date="2007-01" db="EMBL/GenBank/DDBJ databases">
        <title>Complete sequence of Psychromonas ingrahamii 37.</title>
        <authorList>
            <consortium name="US DOE Joint Genome Institute"/>
            <person name="Copeland A."/>
            <person name="Lucas S."/>
            <person name="Lapidus A."/>
            <person name="Barry K."/>
            <person name="Detter J.C."/>
            <person name="Glavina del Rio T."/>
            <person name="Hammon N."/>
            <person name="Israni S."/>
            <person name="Dalin E."/>
            <person name="Tice H."/>
            <person name="Pitluck S."/>
            <person name="Thompson L.S."/>
            <person name="Brettin T."/>
            <person name="Bruce D."/>
            <person name="Han C."/>
            <person name="Tapia R."/>
            <person name="Schmutz J."/>
            <person name="Larimer F."/>
            <person name="Land M."/>
            <person name="Hauser L."/>
            <person name="Kyrpides N."/>
            <person name="Ivanova N."/>
            <person name="Staley J."/>
            <person name="Richardson P."/>
        </authorList>
    </citation>
    <scope>NUCLEOTIDE SEQUENCE [LARGE SCALE GENOMIC DNA]</scope>
    <source>
        <strain evidence="1 2">37</strain>
    </source>
</reference>
<dbReference type="Pfam" id="PF00702">
    <property type="entry name" value="Hydrolase"/>
    <property type="match status" value="1"/>
</dbReference>
<dbReference type="InterPro" id="IPR023214">
    <property type="entry name" value="HAD_sf"/>
</dbReference>
<dbReference type="Gene3D" id="3.40.50.1000">
    <property type="entry name" value="HAD superfamily/HAD-like"/>
    <property type="match status" value="1"/>
</dbReference>
<dbReference type="GO" id="GO:0050308">
    <property type="term" value="F:sugar-phosphatase activity"/>
    <property type="evidence" value="ECO:0007669"/>
    <property type="project" value="TreeGrafter"/>
</dbReference>
<keyword evidence="2" id="KW-1185">Reference proteome</keyword>
<dbReference type="InterPro" id="IPR051806">
    <property type="entry name" value="HAD-like_SPP"/>
</dbReference>
<dbReference type="AlphaFoldDB" id="A1SYQ8"/>
<dbReference type="InterPro" id="IPR036412">
    <property type="entry name" value="HAD-like_sf"/>
</dbReference>
<dbReference type="PANTHER" id="PTHR43481:SF4">
    <property type="entry name" value="GLYCEROL-1-PHOSPHATE PHOSPHOHYDROLASE 1-RELATED"/>
    <property type="match status" value="1"/>
</dbReference>
<evidence type="ECO:0000313" key="1">
    <source>
        <dbReference type="EMBL" id="ABM04623.1"/>
    </source>
</evidence>
<sequence length="58" mass="6543">MKFKGILFDLDGTLIDSLAVVERAWRSCAKRNALDAEHVMQVIHGRPARESEKGWTST</sequence>
<dbReference type="InterPro" id="IPR023198">
    <property type="entry name" value="PGP-like_dom2"/>
</dbReference>
<gene>
    <name evidence="1" type="ordered locus">Ping_2921</name>
</gene>
<dbReference type="RefSeq" id="WP_011771177.1">
    <property type="nucleotide sequence ID" value="NC_008709.1"/>
</dbReference>
<protein>
    <submittedName>
        <fullName evidence="1">Uncharacterized protein</fullName>
    </submittedName>
</protein>
<dbReference type="PANTHER" id="PTHR43481">
    <property type="entry name" value="FRUCTOSE-1-PHOSPHATE PHOSPHATASE"/>
    <property type="match status" value="1"/>
</dbReference>
<proteinExistence type="predicted"/>
<dbReference type="SUPFAM" id="SSF56784">
    <property type="entry name" value="HAD-like"/>
    <property type="match status" value="1"/>
</dbReference>
<dbReference type="Gene3D" id="1.10.150.240">
    <property type="entry name" value="Putative phosphatase, domain 2"/>
    <property type="match status" value="1"/>
</dbReference>
<organism evidence="1 2">
    <name type="scientific">Psychromonas ingrahamii (strain DSM 17664 / CCUG 51855 / 37)</name>
    <dbReference type="NCBI Taxonomy" id="357804"/>
    <lineage>
        <taxon>Bacteria</taxon>
        <taxon>Pseudomonadati</taxon>
        <taxon>Pseudomonadota</taxon>
        <taxon>Gammaproteobacteria</taxon>
        <taxon>Alteromonadales</taxon>
        <taxon>Psychromonadaceae</taxon>
        <taxon>Psychromonas</taxon>
    </lineage>
</organism>
<dbReference type="Proteomes" id="UP000000639">
    <property type="component" value="Chromosome"/>
</dbReference>
<dbReference type="eggNOG" id="COG0637">
    <property type="taxonomic scope" value="Bacteria"/>
</dbReference>
<dbReference type="KEGG" id="pin:Ping_2921"/>
<dbReference type="OrthoDB" id="9800058at2"/>
<name>A1SYQ8_PSYIN</name>
<dbReference type="EMBL" id="CP000510">
    <property type="protein sequence ID" value="ABM04623.1"/>
    <property type="molecule type" value="Genomic_DNA"/>
</dbReference>